<evidence type="ECO:0000256" key="4">
    <source>
        <dbReference type="ARBA" id="ARBA00022729"/>
    </source>
</evidence>
<feature type="domain" description="Fibronectin type-III" evidence="11">
    <location>
        <begin position="362"/>
        <end position="450"/>
    </location>
</feature>
<accession>A0A919PNT5</accession>
<keyword evidence="14" id="KW-1185">Reference proteome</keyword>
<dbReference type="PROSITE" id="PS50853">
    <property type="entry name" value="FN3"/>
    <property type="match status" value="2"/>
</dbReference>
<dbReference type="InterPro" id="IPR017853">
    <property type="entry name" value="GH"/>
</dbReference>
<organism evidence="13 14">
    <name type="scientific">Dactylosporangium siamense</name>
    <dbReference type="NCBI Taxonomy" id="685454"/>
    <lineage>
        <taxon>Bacteria</taxon>
        <taxon>Bacillati</taxon>
        <taxon>Actinomycetota</taxon>
        <taxon>Actinomycetes</taxon>
        <taxon>Micromonosporales</taxon>
        <taxon>Micromonosporaceae</taxon>
        <taxon>Dactylosporangium</taxon>
    </lineage>
</organism>
<dbReference type="SUPFAM" id="SSF51445">
    <property type="entry name" value="(Trans)glycosidases"/>
    <property type="match status" value="1"/>
</dbReference>
<dbReference type="SMART" id="SM00060">
    <property type="entry name" value="FN3"/>
    <property type="match status" value="2"/>
</dbReference>
<evidence type="ECO:0000259" key="11">
    <source>
        <dbReference type="PROSITE" id="PS50853"/>
    </source>
</evidence>
<comment type="similarity">
    <text evidence="2 9">Belongs to the glycosyl hydrolase 10 (cellulase F) family.</text>
</comment>
<dbReference type="SUPFAM" id="SSF49344">
    <property type="entry name" value="CBD9-like"/>
    <property type="match status" value="1"/>
</dbReference>
<evidence type="ECO:0000313" key="13">
    <source>
        <dbReference type="EMBL" id="GIG48001.1"/>
    </source>
</evidence>
<dbReference type="InterPro" id="IPR036116">
    <property type="entry name" value="FN3_sf"/>
</dbReference>
<dbReference type="GO" id="GO:0031176">
    <property type="term" value="F:endo-1,4-beta-xylanase activity"/>
    <property type="evidence" value="ECO:0007669"/>
    <property type="project" value="UniProtKB-EC"/>
</dbReference>
<evidence type="ECO:0000259" key="12">
    <source>
        <dbReference type="PROSITE" id="PS51760"/>
    </source>
</evidence>
<dbReference type="Gene3D" id="2.60.120.430">
    <property type="entry name" value="Galactose-binding lectin"/>
    <property type="match status" value="1"/>
</dbReference>
<evidence type="ECO:0000256" key="10">
    <source>
        <dbReference type="SAM" id="SignalP"/>
    </source>
</evidence>
<dbReference type="RefSeq" id="WP_203849714.1">
    <property type="nucleotide sequence ID" value="NZ_BAAAVW010000021.1"/>
</dbReference>
<evidence type="ECO:0000313" key="14">
    <source>
        <dbReference type="Proteomes" id="UP000660611"/>
    </source>
</evidence>
<comment type="caution">
    <text evidence="13">The sequence shown here is derived from an EMBL/GenBank/DDBJ whole genome shotgun (WGS) entry which is preliminary data.</text>
</comment>
<dbReference type="InterPro" id="IPR044846">
    <property type="entry name" value="GH10"/>
</dbReference>
<keyword evidence="6 9" id="KW-0119">Carbohydrate metabolism</keyword>
<feature type="domain" description="GH10" evidence="12">
    <location>
        <begin position="35"/>
        <end position="354"/>
    </location>
</feature>
<dbReference type="PRINTS" id="PR00134">
    <property type="entry name" value="GLHYDRLASE10"/>
</dbReference>
<keyword evidence="8 9" id="KW-0624">Polysaccharide degradation</keyword>
<dbReference type="PROSITE" id="PS51760">
    <property type="entry name" value="GH10_2"/>
    <property type="match status" value="1"/>
</dbReference>
<dbReference type="SUPFAM" id="SSF49265">
    <property type="entry name" value="Fibronectin type III"/>
    <property type="match status" value="1"/>
</dbReference>
<dbReference type="InterPro" id="IPR003961">
    <property type="entry name" value="FN3_dom"/>
</dbReference>
<evidence type="ECO:0000256" key="5">
    <source>
        <dbReference type="ARBA" id="ARBA00022801"/>
    </source>
</evidence>
<reference evidence="13" key="1">
    <citation type="submission" date="2021-01" db="EMBL/GenBank/DDBJ databases">
        <title>Whole genome shotgun sequence of Dactylosporangium siamense NBRC 106093.</title>
        <authorList>
            <person name="Komaki H."/>
            <person name="Tamura T."/>
        </authorList>
    </citation>
    <scope>NUCLEOTIDE SEQUENCE</scope>
    <source>
        <strain evidence="13">NBRC 106093</strain>
    </source>
</reference>
<keyword evidence="7 9" id="KW-0326">Glycosidase</keyword>
<evidence type="ECO:0000256" key="1">
    <source>
        <dbReference type="ARBA" id="ARBA00000681"/>
    </source>
</evidence>
<evidence type="ECO:0000256" key="7">
    <source>
        <dbReference type="ARBA" id="ARBA00023295"/>
    </source>
</evidence>
<dbReference type="PANTHER" id="PTHR31490">
    <property type="entry name" value="GLYCOSYL HYDROLASE"/>
    <property type="match status" value="1"/>
</dbReference>
<name>A0A919PNT5_9ACTN</name>
<evidence type="ECO:0000256" key="9">
    <source>
        <dbReference type="RuleBase" id="RU361174"/>
    </source>
</evidence>
<keyword evidence="3" id="KW-0858">Xylan degradation</keyword>
<comment type="catalytic activity">
    <reaction evidence="1 9">
        <text>Endohydrolysis of (1-&gt;4)-beta-D-xylosidic linkages in xylans.</text>
        <dbReference type="EC" id="3.2.1.8"/>
    </reaction>
</comment>
<dbReference type="InterPro" id="IPR010502">
    <property type="entry name" value="Carb-bd_dom_fam9"/>
</dbReference>
<dbReference type="Gene3D" id="2.60.40.10">
    <property type="entry name" value="Immunoglobulins"/>
    <property type="match status" value="2"/>
</dbReference>
<gene>
    <name evidence="13" type="ORF">Dsi01nite_060420</name>
</gene>
<sequence>MNPDRSTGRCRWTAHAGALLLVLVGAIAPTTPAGAAPATSLRAAAAARGIQVGAAVSTDALTGTVEQPYYDTLGAQYNLVVAENAMKWDSIHPERDRFDFTAADRLVELAERNGQQVRGHTLAWYSQLPAWVTAITDPAEAERVVREHITTVVGHFKGRVQAWDVVNEAINDGELGGLRQSWWTRVIGPDYIDKAFRWAHEADPAAVLYYNDYETGDLGAKSNAVYDLLRGLKARGVPVGGVGIQWHSRLDRRVDDDVYRNGNRLAALGLRIALTEADVAVDQPGTPAKLAAQADVYRDAIRFCLAQPACTAFVTWGFTDKYSWIPGSSPGYGDALPFDRDYRAKPAFTALLDALNARAAGRPAAPRAVAVDTADRAVRVSWAGVAEAGVRYEVRYGTGRDEQVVPVTGATQVRIAGLTNGRPYRFVVLARTSAGSGPGSAPVSAVPMAGAPRAPMLRPLRPDHNTLAVSWTPVPGATGYVLRYGSTPAVTDGRIDVGPVTTHRLGGLTDGVRTYVSVLAYNSEGDGPGAAPRDAVPALPQHPTLTAAETRAAVTVDGRLDEPDWRQLPIVPAKPTFGHTDDTARGAVTWDTDNIYVAVQVTDRTLRRDSIDPWQDDTVEVFLNGSGTLPKQYDTASDRHFFLRWNDDAVHEQNGKTDGVRYAWATARGGYAVELAVPWRTLGITPGERGARIGVDLAVDDDDTGGLRDGQLTAYGYEYNYLDLSAIGPVALTVRMATTSLPVTPLAGCVSDDGAGRYTAHFGYDNPNDGRVELPANAFSPGTADRGQPRLFARGRHDDAVLVEFDGTPLTWTLGAAGGTPARATVDAASPRCPVVPAVPIFLDDAAPGWSQFTYQATTAAGTDPVHGGSASLAATITGAYGLVGWSNPGAPAQTTAASAVELWLHPGASSAPRTFQVITSDGGDGAPGTTPVYLTIQPDGQWHRVLISMSDLGAPARIGMVFVQDVSGAAGAQPTVYLDDVRLLQIKAS</sequence>
<keyword evidence="5 9" id="KW-0378">Hydrolase</keyword>
<evidence type="ECO:0000256" key="3">
    <source>
        <dbReference type="ARBA" id="ARBA00022651"/>
    </source>
</evidence>
<dbReference type="Pfam" id="PF00331">
    <property type="entry name" value="Glyco_hydro_10"/>
    <property type="match status" value="1"/>
</dbReference>
<dbReference type="SMART" id="SM00633">
    <property type="entry name" value="Glyco_10"/>
    <property type="match status" value="1"/>
</dbReference>
<dbReference type="Gene3D" id="2.60.40.1190">
    <property type="match status" value="1"/>
</dbReference>
<dbReference type="EMBL" id="BONQ01000091">
    <property type="protein sequence ID" value="GIG48001.1"/>
    <property type="molecule type" value="Genomic_DNA"/>
</dbReference>
<evidence type="ECO:0000256" key="2">
    <source>
        <dbReference type="ARBA" id="ARBA00007495"/>
    </source>
</evidence>
<feature type="domain" description="Fibronectin type-III" evidence="11">
    <location>
        <begin position="451"/>
        <end position="541"/>
    </location>
</feature>
<feature type="chain" id="PRO_5037181642" description="Beta-xylanase" evidence="10">
    <location>
        <begin position="36"/>
        <end position="990"/>
    </location>
</feature>
<feature type="signal peptide" evidence="10">
    <location>
        <begin position="1"/>
        <end position="35"/>
    </location>
</feature>
<dbReference type="AlphaFoldDB" id="A0A919PNT5"/>
<evidence type="ECO:0000256" key="6">
    <source>
        <dbReference type="ARBA" id="ARBA00023277"/>
    </source>
</evidence>
<keyword evidence="4 10" id="KW-0732">Signal</keyword>
<proteinExistence type="inferred from homology"/>
<dbReference type="PANTHER" id="PTHR31490:SF88">
    <property type="entry name" value="BETA-XYLANASE"/>
    <property type="match status" value="1"/>
</dbReference>
<dbReference type="Proteomes" id="UP000660611">
    <property type="component" value="Unassembled WGS sequence"/>
</dbReference>
<dbReference type="InterPro" id="IPR013783">
    <property type="entry name" value="Ig-like_fold"/>
</dbReference>
<dbReference type="GO" id="GO:0045493">
    <property type="term" value="P:xylan catabolic process"/>
    <property type="evidence" value="ECO:0007669"/>
    <property type="project" value="UniProtKB-KW"/>
</dbReference>
<dbReference type="CDD" id="cd00063">
    <property type="entry name" value="FN3"/>
    <property type="match status" value="2"/>
</dbReference>
<dbReference type="Pfam" id="PF06452">
    <property type="entry name" value="CBM9_1"/>
    <property type="match status" value="1"/>
</dbReference>
<dbReference type="Gene3D" id="3.20.20.80">
    <property type="entry name" value="Glycosidases"/>
    <property type="match status" value="1"/>
</dbReference>
<dbReference type="GO" id="GO:0030246">
    <property type="term" value="F:carbohydrate binding"/>
    <property type="evidence" value="ECO:0007669"/>
    <property type="project" value="InterPro"/>
</dbReference>
<protein>
    <recommendedName>
        <fullName evidence="9">Beta-xylanase</fullName>
        <ecNumber evidence="9">3.2.1.8</ecNumber>
    </recommendedName>
</protein>
<evidence type="ECO:0000256" key="8">
    <source>
        <dbReference type="ARBA" id="ARBA00023326"/>
    </source>
</evidence>
<dbReference type="InterPro" id="IPR001000">
    <property type="entry name" value="GH10_dom"/>
</dbReference>
<dbReference type="EC" id="3.2.1.8" evidence="9"/>
<dbReference type="Pfam" id="PF00041">
    <property type="entry name" value="fn3"/>
    <property type="match status" value="1"/>
</dbReference>